<name>A0A2W5AW87_9CORY</name>
<reference evidence="3 4" key="1">
    <citation type="submission" date="2017-11" db="EMBL/GenBank/DDBJ databases">
        <title>Infants hospitalized years apart are colonized by the same room-sourced microbial strains.</title>
        <authorList>
            <person name="Brooks B."/>
            <person name="Olm M.R."/>
            <person name="Firek B.A."/>
            <person name="Baker R."/>
            <person name="Thomas B.C."/>
            <person name="Morowitz M.J."/>
            <person name="Banfield J.F."/>
        </authorList>
    </citation>
    <scope>NUCLEOTIDE SEQUENCE [LARGE SCALE GENOMIC DNA]</scope>
    <source>
        <strain evidence="3">S2_012_000_R3_87</strain>
    </source>
</reference>
<evidence type="ECO:0000256" key="2">
    <source>
        <dbReference type="SAM" id="Phobius"/>
    </source>
</evidence>
<protein>
    <submittedName>
        <fullName evidence="3">Uncharacterized protein</fullName>
    </submittedName>
</protein>
<keyword evidence="2" id="KW-1133">Transmembrane helix</keyword>
<feature type="region of interest" description="Disordered" evidence="1">
    <location>
        <begin position="1"/>
        <end position="47"/>
    </location>
</feature>
<accession>A0A2W5AW87</accession>
<gene>
    <name evidence="3" type="ORF">DI609_13370</name>
</gene>
<proteinExistence type="predicted"/>
<evidence type="ECO:0000313" key="4">
    <source>
        <dbReference type="Proteomes" id="UP000249451"/>
    </source>
</evidence>
<evidence type="ECO:0000256" key="1">
    <source>
        <dbReference type="SAM" id="MobiDB-lite"/>
    </source>
</evidence>
<dbReference type="AlphaFoldDB" id="A0A2W5AW87"/>
<comment type="caution">
    <text evidence="3">The sequence shown here is derived from an EMBL/GenBank/DDBJ whole genome shotgun (WGS) entry which is preliminary data.</text>
</comment>
<feature type="compositionally biased region" description="Low complexity" evidence="1">
    <location>
        <begin position="17"/>
        <end position="33"/>
    </location>
</feature>
<sequence>MNSPNQNQPYDWGVPSQPANGPAQQPAGNGAPPQFGPPPQGQQNKPRKNLKPWAYTALAVLVIAALVYAGLRIYQATRGTEKGPLGWENEQIAKHVSSNKLADCDLGEEFWNSVGLKDVEVSGNEETCKGWYETTDGGEVLVTMKIDSSSSGVSVPDDSVSLSSDGLRGWTAQEKSEDGYLSSEPTEKCTYYSKSGLFVGTLSTPATCGALKPLASQLTNLDIQDREATASKDLTDFDSPEYLPVNVEPVEVSSPLWEKLGKNVAKTGEAQDVKDDDYAGSKITVDKIDADGTSVCADATFRLGREDTSFAFQFHVPEMRVVLPAGSTLSLDRDPERLRLKEGETVELTYCGDLEDSEYLGYRGGQAYLVSDLEGNGELEGSAWKFDLAKKD</sequence>
<dbReference type="Proteomes" id="UP000249451">
    <property type="component" value="Unassembled WGS sequence"/>
</dbReference>
<keyword evidence="2" id="KW-0812">Transmembrane</keyword>
<dbReference type="EMBL" id="QFNY01000425">
    <property type="protein sequence ID" value="PZO97337.1"/>
    <property type="molecule type" value="Genomic_DNA"/>
</dbReference>
<organism evidence="3 4">
    <name type="scientific">Corynebacterium urealyticum</name>
    <dbReference type="NCBI Taxonomy" id="43771"/>
    <lineage>
        <taxon>Bacteria</taxon>
        <taxon>Bacillati</taxon>
        <taxon>Actinomycetota</taxon>
        <taxon>Actinomycetes</taxon>
        <taxon>Mycobacteriales</taxon>
        <taxon>Corynebacteriaceae</taxon>
        <taxon>Corynebacterium</taxon>
    </lineage>
</organism>
<keyword evidence="2" id="KW-0472">Membrane</keyword>
<feature type="transmembrane region" description="Helical" evidence="2">
    <location>
        <begin position="53"/>
        <end position="71"/>
    </location>
</feature>
<evidence type="ECO:0000313" key="3">
    <source>
        <dbReference type="EMBL" id="PZO97337.1"/>
    </source>
</evidence>